<accession>A0A5B9MGJ5</accession>
<keyword evidence="3" id="KW-1185">Reference proteome</keyword>
<reference evidence="2 3" key="1">
    <citation type="submission" date="2019-02" db="EMBL/GenBank/DDBJ databases">
        <title>Planctomycetal bacteria perform biofilm scaping via a novel small molecule.</title>
        <authorList>
            <person name="Jeske O."/>
            <person name="Boedeker C."/>
            <person name="Wiegand S."/>
            <person name="Breitling P."/>
            <person name="Kallscheuer N."/>
            <person name="Jogler M."/>
            <person name="Rohde M."/>
            <person name="Petersen J."/>
            <person name="Medema M.H."/>
            <person name="Surup F."/>
            <person name="Jogler C."/>
        </authorList>
    </citation>
    <scope>NUCLEOTIDE SEQUENCE [LARGE SCALE GENOMIC DNA]</scope>
    <source>
        <strain evidence="2 3">Mal15</strain>
    </source>
</reference>
<name>A0A5B9MGJ5_9BACT</name>
<feature type="transmembrane region" description="Helical" evidence="1">
    <location>
        <begin position="59"/>
        <end position="77"/>
    </location>
</feature>
<gene>
    <name evidence="2" type="ORF">Mal15_32880</name>
</gene>
<protein>
    <submittedName>
        <fullName evidence="2">Uncharacterized protein</fullName>
    </submittedName>
</protein>
<dbReference type="EMBL" id="CP036264">
    <property type="protein sequence ID" value="QEF99226.1"/>
    <property type="molecule type" value="Genomic_DNA"/>
</dbReference>
<feature type="transmembrane region" description="Helical" evidence="1">
    <location>
        <begin position="141"/>
        <end position="161"/>
    </location>
</feature>
<dbReference type="RefSeq" id="WP_147868658.1">
    <property type="nucleotide sequence ID" value="NZ_CP036264.1"/>
</dbReference>
<dbReference type="AlphaFoldDB" id="A0A5B9MGJ5"/>
<evidence type="ECO:0000256" key="1">
    <source>
        <dbReference type="SAM" id="Phobius"/>
    </source>
</evidence>
<feature type="transmembrane region" description="Helical" evidence="1">
    <location>
        <begin position="117"/>
        <end position="135"/>
    </location>
</feature>
<evidence type="ECO:0000313" key="3">
    <source>
        <dbReference type="Proteomes" id="UP000321353"/>
    </source>
</evidence>
<proteinExistence type="predicted"/>
<keyword evidence="1" id="KW-0472">Membrane</keyword>
<organism evidence="2 3">
    <name type="scientific">Stieleria maiorica</name>
    <dbReference type="NCBI Taxonomy" id="2795974"/>
    <lineage>
        <taxon>Bacteria</taxon>
        <taxon>Pseudomonadati</taxon>
        <taxon>Planctomycetota</taxon>
        <taxon>Planctomycetia</taxon>
        <taxon>Pirellulales</taxon>
        <taxon>Pirellulaceae</taxon>
        <taxon>Stieleria</taxon>
    </lineage>
</organism>
<dbReference type="KEGG" id="smam:Mal15_32880"/>
<feature type="transmembrane region" description="Helical" evidence="1">
    <location>
        <begin position="83"/>
        <end position="102"/>
    </location>
</feature>
<keyword evidence="1" id="KW-0812">Transmembrane</keyword>
<dbReference type="Proteomes" id="UP000321353">
    <property type="component" value="Chromosome"/>
</dbReference>
<sequence length="178" mass="18725">MNRSGEVGRFCNGPSIFADRLRQAFVISASEVNPYDPPSESLDNTSDVAGTVRDRRGPALYIVIGALVGGFASLPFLAVRSPLAFVTILVGCVSGGLLYRSVSSGWPVDETVRRRQLIYAFIAAVLPPLVLALTANDEGQAIAYAFIGAVVGGSVACGILVSGTKRQMMDDTNGRTAD</sequence>
<evidence type="ECO:0000313" key="2">
    <source>
        <dbReference type="EMBL" id="QEF99226.1"/>
    </source>
</evidence>
<keyword evidence="1" id="KW-1133">Transmembrane helix</keyword>